<reference evidence="3 4" key="1">
    <citation type="submission" date="2023-10" db="EMBL/GenBank/DDBJ databases">
        <title>Noviherbaspirillum sp. CPCC 100848 genome assembly.</title>
        <authorList>
            <person name="Li X.Y."/>
            <person name="Fang X.M."/>
        </authorList>
    </citation>
    <scope>NUCLEOTIDE SEQUENCE [LARGE SCALE GENOMIC DNA]</scope>
    <source>
        <strain evidence="3 4">CPCC 100848</strain>
    </source>
</reference>
<evidence type="ECO:0000256" key="2">
    <source>
        <dbReference type="SAM" id="Phobius"/>
    </source>
</evidence>
<protein>
    <submittedName>
        <fullName evidence="3">TraE/TraK family type IV conjugative transfer system protein</fullName>
    </submittedName>
</protein>
<keyword evidence="2" id="KW-1133">Transmembrane helix</keyword>
<gene>
    <name evidence="3" type="ORF">RY831_03500</name>
</gene>
<evidence type="ECO:0000256" key="1">
    <source>
        <dbReference type="SAM" id="MobiDB-lite"/>
    </source>
</evidence>
<dbReference type="InterPro" id="IPR007973">
    <property type="entry name" value="Pilus_assembly_TraE"/>
</dbReference>
<comment type="caution">
    <text evidence="3">The sequence shown here is derived from an EMBL/GenBank/DDBJ whole genome shotgun (WGS) entry which is preliminary data.</text>
</comment>
<proteinExistence type="predicted"/>
<organism evidence="3 4">
    <name type="scientific">Noviherbaspirillum album</name>
    <dbReference type="NCBI Taxonomy" id="3080276"/>
    <lineage>
        <taxon>Bacteria</taxon>
        <taxon>Pseudomonadati</taxon>
        <taxon>Pseudomonadota</taxon>
        <taxon>Betaproteobacteria</taxon>
        <taxon>Burkholderiales</taxon>
        <taxon>Oxalobacteraceae</taxon>
        <taxon>Noviherbaspirillum</taxon>
    </lineage>
</organism>
<accession>A0ABU6J4Q1</accession>
<dbReference type="Pfam" id="PF05309">
    <property type="entry name" value="TraE"/>
    <property type="match status" value="1"/>
</dbReference>
<feature type="compositionally biased region" description="Basic and acidic residues" evidence="1">
    <location>
        <begin position="212"/>
        <end position="223"/>
    </location>
</feature>
<dbReference type="RefSeq" id="WP_326505180.1">
    <property type="nucleotide sequence ID" value="NZ_JAWIIV010000002.1"/>
</dbReference>
<feature type="region of interest" description="Disordered" evidence="1">
    <location>
        <begin position="203"/>
        <end position="223"/>
    </location>
</feature>
<feature type="transmembrane region" description="Helical" evidence="2">
    <location>
        <begin position="16"/>
        <end position="37"/>
    </location>
</feature>
<keyword evidence="2" id="KW-0812">Transmembrane</keyword>
<dbReference type="EMBL" id="JAWIIV010000002">
    <property type="protein sequence ID" value="MEC4718199.1"/>
    <property type="molecule type" value="Genomic_DNA"/>
</dbReference>
<keyword evidence="4" id="KW-1185">Reference proteome</keyword>
<evidence type="ECO:0000313" key="3">
    <source>
        <dbReference type="EMBL" id="MEC4718199.1"/>
    </source>
</evidence>
<sequence length="223" mass="24491">MSALGKTWDLAVRNNTILLVTNVILTVLLAFSVGVALSSRERIVLVPPHLDKKVEVAWHNASADYLKSFGLYVVTLIGNVTPKNVTLVADSMGAFLDPSIYPQIRAQIKSLSEDPVFQKANAINYFAPDQAIYEVDTNKKQKVFIVGQLVTSSFENSPGSQNSRAEFKWVTYEMGVVMRDGRPVITEFTSYPGNVPHTAKWLASQSPSATERAADANSKKGEQ</sequence>
<dbReference type="Proteomes" id="UP001352263">
    <property type="component" value="Unassembled WGS sequence"/>
</dbReference>
<name>A0ABU6J4Q1_9BURK</name>
<evidence type="ECO:0000313" key="4">
    <source>
        <dbReference type="Proteomes" id="UP001352263"/>
    </source>
</evidence>
<keyword evidence="2" id="KW-0472">Membrane</keyword>